<keyword evidence="3 9" id="KW-0863">Zinc-finger</keyword>
<feature type="domain" description="C3H1-type" evidence="11">
    <location>
        <begin position="4"/>
        <end position="26"/>
    </location>
</feature>
<feature type="compositionally biased region" description="Basic and acidic residues" evidence="10">
    <location>
        <begin position="26"/>
        <end position="38"/>
    </location>
</feature>
<accession>A0A5E4N0Z6</accession>
<dbReference type="InterPro" id="IPR000571">
    <property type="entry name" value="Znf_CCCH"/>
</dbReference>
<dbReference type="PROSITE" id="PS51257">
    <property type="entry name" value="PROKAR_LIPOPROTEIN"/>
    <property type="match status" value="1"/>
</dbReference>
<feature type="zinc finger region" description="C3H1-type" evidence="9">
    <location>
        <begin position="4"/>
        <end position="26"/>
    </location>
</feature>
<dbReference type="EMBL" id="CABPRJ010001443">
    <property type="protein sequence ID" value="VVC37189.1"/>
    <property type="molecule type" value="Genomic_DNA"/>
</dbReference>
<keyword evidence="4 9" id="KW-0862">Zinc</keyword>
<dbReference type="SUPFAM" id="SSF90229">
    <property type="entry name" value="CCCH zinc finger"/>
    <property type="match status" value="1"/>
</dbReference>
<proteinExistence type="predicted"/>
<evidence type="ECO:0000256" key="2">
    <source>
        <dbReference type="ARBA" id="ARBA00022723"/>
    </source>
</evidence>
<comment type="function">
    <text evidence="6">Required for the export of mRNAs containing poly(A) tails from the nucleus into the cytoplasm.</text>
</comment>
<evidence type="ECO:0000256" key="7">
    <source>
        <dbReference type="ARBA" id="ARBA00039886"/>
    </source>
</evidence>
<evidence type="ECO:0000313" key="13">
    <source>
        <dbReference type="Proteomes" id="UP000325440"/>
    </source>
</evidence>
<feature type="region of interest" description="Disordered" evidence="10">
    <location>
        <begin position="26"/>
        <end position="57"/>
    </location>
</feature>
<dbReference type="GO" id="GO:0008270">
    <property type="term" value="F:zinc ion binding"/>
    <property type="evidence" value="ECO:0007669"/>
    <property type="project" value="UniProtKB-KW"/>
</dbReference>
<dbReference type="InterPro" id="IPR051767">
    <property type="entry name" value="Nucleoporin_NUP42"/>
</dbReference>
<dbReference type="OrthoDB" id="20729at2759"/>
<organism evidence="12 13">
    <name type="scientific">Cinara cedri</name>
    <dbReference type="NCBI Taxonomy" id="506608"/>
    <lineage>
        <taxon>Eukaryota</taxon>
        <taxon>Metazoa</taxon>
        <taxon>Ecdysozoa</taxon>
        <taxon>Arthropoda</taxon>
        <taxon>Hexapoda</taxon>
        <taxon>Insecta</taxon>
        <taxon>Pterygota</taxon>
        <taxon>Neoptera</taxon>
        <taxon>Paraneoptera</taxon>
        <taxon>Hemiptera</taxon>
        <taxon>Sternorrhyncha</taxon>
        <taxon>Aphidomorpha</taxon>
        <taxon>Aphidoidea</taxon>
        <taxon>Aphididae</taxon>
        <taxon>Lachninae</taxon>
        <taxon>Cinara</taxon>
    </lineage>
</organism>
<evidence type="ECO:0000256" key="3">
    <source>
        <dbReference type="ARBA" id="ARBA00022771"/>
    </source>
</evidence>
<dbReference type="Gene3D" id="4.10.1000.10">
    <property type="entry name" value="Zinc finger, CCCH-type"/>
    <property type="match status" value="1"/>
</dbReference>
<evidence type="ECO:0000256" key="9">
    <source>
        <dbReference type="PROSITE-ProRule" id="PRU00723"/>
    </source>
</evidence>
<evidence type="ECO:0000259" key="11">
    <source>
        <dbReference type="PROSITE" id="PS50103"/>
    </source>
</evidence>
<evidence type="ECO:0000256" key="8">
    <source>
        <dbReference type="ARBA" id="ARBA00042384"/>
    </source>
</evidence>
<evidence type="ECO:0000256" key="6">
    <source>
        <dbReference type="ARBA" id="ARBA00037262"/>
    </source>
</evidence>
<evidence type="ECO:0000313" key="12">
    <source>
        <dbReference type="EMBL" id="VVC37189.1"/>
    </source>
</evidence>
<sequence length="421" mass="50235">MSKVCRFYLNGTCNFGSSCRFLHSDPRNNDHYYNESKPRYNKNKNDQINQKNDKGYHRSYNQYKYQPEKNKSEQYYDDNYSQINENNDQGYHRGYNQYNYQPESKNKYISFKNDHYQQNKEYHYSNTGNINHTRRQHKDSNAYDYYSKNEYNVKIDNESSHDYNIKYIRKNFRDNNGLNSEFSNQPSSGSIQEFLTNFKTDFNSNGCNDNIRKKEKLLKVYQKEIKVYQSHIKEQLKSNLWPFTCFHPIGKVFPIQPIGSLNFIEISFEELRCDYYLIKTMCANPQLIHGQVFQELKLKAWNQKKDILSLNSQVQDDILETFEKCEQSTTELLFQNYILPDKNSYWDMSIKRLNTPEANKSELESFSFSTKVKEKSSNQNIPQLKILMQTDVYGKMDCDAFAEDSFTDYIPIIPPPKNRCF</sequence>
<dbReference type="AlphaFoldDB" id="A0A5E4N0Z6"/>
<reference evidence="12 13" key="1">
    <citation type="submission" date="2019-08" db="EMBL/GenBank/DDBJ databases">
        <authorList>
            <person name="Alioto T."/>
            <person name="Alioto T."/>
            <person name="Gomez Garrido J."/>
        </authorList>
    </citation>
    <scope>NUCLEOTIDE SEQUENCE [LARGE SCALE GENOMIC DNA]</scope>
</reference>
<keyword evidence="2 9" id="KW-0479">Metal-binding</keyword>
<dbReference type="PANTHER" id="PTHR46527">
    <property type="entry name" value="NUCLEOPORIN-LIKE PROTEIN 2"/>
    <property type="match status" value="1"/>
</dbReference>
<dbReference type="Proteomes" id="UP000325440">
    <property type="component" value="Unassembled WGS sequence"/>
</dbReference>
<dbReference type="GO" id="GO:0031965">
    <property type="term" value="C:nuclear membrane"/>
    <property type="evidence" value="ECO:0007669"/>
    <property type="project" value="UniProtKB-SubCell"/>
</dbReference>
<dbReference type="Pfam" id="PF18345">
    <property type="entry name" value="zf_CCCH_4"/>
    <property type="match status" value="1"/>
</dbReference>
<evidence type="ECO:0000256" key="4">
    <source>
        <dbReference type="ARBA" id="ARBA00022833"/>
    </source>
</evidence>
<comment type="subcellular location">
    <subcellularLocation>
        <location evidence="1">Nucleus membrane</location>
        <topology evidence="1">Peripheral membrane protein</topology>
        <orientation evidence="1">Cytoplasmic side</orientation>
    </subcellularLocation>
</comment>
<dbReference type="PROSITE" id="PS50103">
    <property type="entry name" value="ZF_C3H1"/>
    <property type="match status" value="1"/>
</dbReference>
<keyword evidence="5" id="KW-0539">Nucleus</keyword>
<name>A0A5E4N0Z6_9HEMI</name>
<evidence type="ECO:0000256" key="1">
    <source>
        <dbReference type="ARBA" id="ARBA00004335"/>
    </source>
</evidence>
<evidence type="ECO:0000256" key="5">
    <source>
        <dbReference type="ARBA" id="ARBA00023242"/>
    </source>
</evidence>
<keyword evidence="13" id="KW-1185">Reference proteome</keyword>
<evidence type="ECO:0000256" key="10">
    <source>
        <dbReference type="SAM" id="MobiDB-lite"/>
    </source>
</evidence>
<dbReference type="SMART" id="SM00356">
    <property type="entry name" value="ZnF_C3H1"/>
    <property type="match status" value="1"/>
</dbReference>
<gene>
    <name evidence="12" type="ORF">CINCED_3A019269</name>
</gene>
<dbReference type="InterPro" id="IPR036855">
    <property type="entry name" value="Znf_CCCH_sf"/>
</dbReference>
<protein>
    <recommendedName>
        <fullName evidence="7">Nucleoporin NUP42</fullName>
    </recommendedName>
    <alternativeName>
        <fullName evidence="8">Nucleoporin-like protein 2</fullName>
    </alternativeName>
</protein>
<dbReference type="PANTHER" id="PTHR46527:SF1">
    <property type="entry name" value="NUCLEOPORIN NUP42"/>
    <property type="match status" value="1"/>
</dbReference>